<gene>
    <name evidence="1" type="ORF">BECKSD772D_GA0070982_103415</name>
</gene>
<dbReference type="EMBL" id="CAADHB010000034">
    <property type="protein sequence ID" value="VFK79057.1"/>
    <property type="molecule type" value="Genomic_DNA"/>
</dbReference>
<proteinExistence type="predicted"/>
<reference evidence="1" key="1">
    <citation type="submission" date="2019-02" db="EMBL/GenBank/DDBJ databases">
        <authorList>
            <person name="Gruber-Vodicka R. H."/>
            <person name="Seah K. B. B."/>
        </authorList>
    </citation>
    <scope>NUCLEOTIDE SEQUENCE</scope>
    <source>
        <strain evidence="1">BECK_S127</strain>
    </source>
</reference>
<name>A0A451BLA0_9GAMM</name>
<sequence length="61" mass="6738">MKKYNAKNSKAGSSPVEATDISNMLLASRGKAIEYGAYITMKQQPGFVGRVRRVSAVTRRF</sequence>
<accession>A0A451BLA0</accession>
<evidence type="ECO:0000313" key="1">
    <source>
        <dbReference type="EMBL" id="VFK79057.1"/>
    </source>
</evidence>
<organism evidence="1">
    <name type="scientific">Candidatus Kentrum sp. SD</name>
    <dbReference type="NCBI Taxonomy" id="2126332"/>
    <lineage>
        <taxon>Bacteria</taxon>
        <taxon>Pseudomonadati</taxon>
        <taxon>Pseudomonadota</taxon>
        <taxon>Gammaproteobacteria</taxon>
        <taxon>Candidatus Kentrum</taxon>
    </lineage>
</organism>
<dbReference type="AlphaFoldDB" id="A0A451BLA0"/>
<protein>
    <submittedName>
        <fullName evidence="1">Uncharacterized protein</fullName>
    </submittedName>
</protein>